<dbReference type="GeneID" id="25279420"/>
<dbReference type="GO" id="GO:0045944">
    <property type="term" value="P:positive regulation of transcription by RNA polymerase II"/>
    <property type="evidence" value="ECO:0007669"/>
    <property type="project" value="TreeGrafter"/>
</dbReference>
<dbReference type="GO" id="GO:0003700">
    <property type="term" value="F:DNA-binding transcription factor activity"/>
    <property type="evidence" value="ECO:0007669"/>
    <property type="project" value="TreeGrafter"/>
</dbReference>
<sequence>MGNVDHIQHAKPTTKDPDIGSPGQNETSGSEAEQVLSLNQECDDVSPPTLQTPTSQNCPRLKAPATPGYTSPVICQILGQSLDTLLSNTQLQMDFFTQTICKSLTAFDSKHNAFKRVAVSRTKESLLFFSLTRYITAAFLNSSALDSTSALVVQTAQTEILYRLHSEVAQLALQTRANIEDVLMVIIMFGLTTNWDGSNSPSILHYNAAVRLYLHTYGNSTPHSPQNDHQELFLPSLVYWWMGLAFVTDTSKECLLDPPPLETSIRNGTETVNFAKRIPHPLAGVSPEVQKLLGRVGSLTYGQRLSCREKSFTSMIVLYKEYNSLQRAQNLEEEALSLKLPKADEFIDSDDMMTPIQDLINTAEVYRFAALILLYQAFPDLLSRRLRLDEDDLDGDQSSKERRLLWVTALAIQALKVLCQNTPGSGTRSIEQILLVIIGGALLNRTCSQTSYMREESDRSTLERSIAGLGPPSLPIRSAFNQHENLYDFSGHETLRNVIDSSFGESSVSDCIAEARRTVCKRLQSIREILPYRSLEIVQELVFKTWDISDNDTPEVFWIDIMIENGWSFLLV</sequence>
<keyword evidence="5" id="KW-1185">Reference proteome</keyword>
<dbReference type="GO" id="GO:0005634">
    <property type="term" value="C:nucleus"/>
    <property type="evidence" value="ECO:0007669"/>
    <property type="project" value="UniProtKB-SubCell"/>
</dbReference>
<dbReference type="HOGENOM" id="CLU_014597_2_1_1"/>
<comment type="subcellular location">
    <subcellularLocation>
        <location evidence="1">Nucleus</location>
    </subcellularLocation>
</comment>
<dbReference type="Pfam" id="PF11951">
    <property type="entry name" value="Fungal_trans_2"/>
    <property type="match status" value="1"/>
</dbReference>
<organism evidence="4 5">
    <name type="scientific">Exophiala aquamarina CBS 119918</name>
    <dbReference type="NCBI Taxonomy" id="1182545"/>
    <lineage>
        <taxon>Eukaryota</taxon>
        <taxon>Fungi</taxon>
        <taxon>Dikarya</taxon>
        <taxon>Ascomycota</taxon>
        <taxon>Pezizomycotina</taxon>
        <taxon>Eurotiomycetes</taxon>
        <taxon>Chaetothyriomycetidae</taxon>
        <taxon>Chaetothyriales</taxon>
        <taxon>Herpotrichiellaceae</taxon>
        <taxon>Exophiala</taxon>
    </lineage>
</organism>
<dbReference type="PANTHER" id="PTHR37534">
    <property type="entry name" value="TRANSCRIPTIONAL ACTIVATOR PROTEIN UGA3"/>
    <property type="match status" value="1"/>
</dbReference>
<reference evidence="4 5" key="1">
    <citation type="submission" date="2013-03" db="EMBL/GenBank/DDBJ databases">
        <title>The Genome Sequence of Exophiala aquamarina CBS 119918.</title>
        <authorList>
            <consortium name="The Broad Institute Genomics Platform"/>
            <person name="Cuomo C."/>
            <person name="de Hoog S."/>
            <person name="Gorbushina A."/>
            <person name="Walker B."/>
            <person name="Young S.K."/>
            <person name="Zeng Q."/>
            <person name="Gargeya S."/>
            <person name="Fitzgerald M."/>
            <person name="Haas B."/>
            <person name="Abouelleil A."/>
            <person name="Allen A.W."/>
            <person name="Alvarado L."/>
            <person name="Arachchi H.M."/>
            <person name="Berlin A.M."/>
            <person name="Chapman S.B."/>
            <person name="Gainer-Dewar J."/>
            <person name="Goldberg J."/>
            <person name="Griggs A."/>
            <person name="Gujja S."/>
            <person name="Hansen M."/>
            <person name="Howarth C."/>
            <person name="Imamovic A."/>
            <person name="Ireland A."/>
            <person name="Larimer J."/>
            <person name="McCowan C."/>
            <person name="Murphy C."/>
            <person name="Pearson M."/>
            <person name="Poon T.W."/>
            <person name="Priest M."/>
            <person name="Roberts A."/>
            <person name="Saif S."/>
            <person name="Shea T."/>
            <person name="Sisk P."/>
            <person name="Sykes S."/>
            <person name="Wortman J."/>
            <person name="Nusbaum C."/>
            <person name="Birren B."/>
        </authorList>
    </citation>
    <scope>NUCLEOTIDE SEQUENCE [LARGE SCALE GENOMIC DNA]</scope>
    <source>
        <strain evidence="4 5">CBS 119918</strain>
    </source>
</reference>
<evidence type="ECO:0000256" key="3">
    <source>
        <dbReference type="SAM" id="MobiDB-lite"/>
    </source>
</evidence>
<dbReference type="PANTHER" id="PTHR37534:SF11">
    <property type="entry name" value="ZN(II)2CYS6 TRANSCRIPTION FACTOR (EUROFUNG)"/>
    <property type="match status" value="1"/>
</dbReference>
<evidence type="ECO:0000256" key="2">
    <source>
        <dbReference type="ARBA" id="ARBA00023242"/>
    </source>
</evidence>
<dbReference type="InterPro" id="IPR021858">
    <property type="entry name" value="Fun_TF"/>
</dbReference>
<evidence type="ECO:0000256" key="1">
    <source>
        <dbReference type="ARBA" id="ARBA00004123"/>
    </source>
</evidence>
<dbReference type="AlphaFoldDB" id="A0A072PJZ1"/>
<evidence type="ECO:0000313" key="5">
    <source>
        <dbReference type="Proteomes" id="UP000027920"/>
    </source>
</evidence>
<dbReference type="STRING" id="1182545.A0A072PJZ1"/>
<protein>
    <recommendedName>
        <fullName evidence="6">Transcription factor domain-containing protein</fullName>
    </recommendedName>
</protein>
<keyword evidence="2" id="KW-0539">Nucleus</keyword>
<dbReference type="EMBL" id="AMGV01000003">
    <property type="protein sequence ID" value="KEF59643.1"/>
    <property type="molecule type" value="Genomic_DNA"/>
</dbReference>
<dbReference type="GO" id="GO:0000976">
    <property type="term" value="F:transcription cis-regulatory region binding"/>
    <property type="evidence" value="ECO:0007669"/>
    <property type="project" value="TreeGrafter"/>
</dbReference>
<feature type="compositionally biased region" description="Polar residues" evidence="3">
    <location>
        <begin position="22"/>
        <end position="36"/>
    </location>
</feature>
<evidence type="ECO:0000313" key="4">
    <source>
        <dbReference type="EMBL" id="KEF59643.1"/>
    </source>
</evidence>
<name>A0A072PJZ1_9EURO</name>
<proteinExistence type="predicted"/>
<comment type="caution">
    <text evidence="4">The sequence shown here is derived from an EMBL/GenBank/DDBJ whole genome shotgun (WGS) entry which is preliminary data.</text>
</comment>
<evidence type="ECO:0008006" key="6">
    <source>
        <dbReference type="Google" id="ProtNLM"/>
    </source>
</evidence>
<gene>
    <name evidence="4" type="ORF">A1O9_04489</name>
</gene>
<dbReference type="VEuPathDB" id="FungiDB:A1O9_04489"/>
<dbReference type="OrthoDB" id="4835445at2759"/>
<accession>A0A072PJZ1</accession>
<dbReference type="RefSeq" id="XP_013262233.1">
    <property type="nucleotide sequence ID" value="XM_013406779.1"/>
</dbReference>
<dbReference type="Proteomes" id="UP000027920">
    <property type="component" value="Unassembled WGS sequence"/>
</dbReference>
<feature type="region of interest" description="Disordered" evidence="3">
    <location>
        <begin position="1"/>
        <end position="36"/>
    </location>
</feature>